<name>A0A1I7Y185_9BILA</name>
<feature type="region of interest" description="Disordered" evidence="1">
    <location>
        <begin position="540"/>
        <end position="583"/>
    </location>
</feature>
<feature type="chain" id="PRO_5009311590" evidence="2">
    <location>
        <begin position="22"/>
        <end position="637"/>
    </location>
</feature>
<reference evidence="4" key="1">
    <citation type="submission" date="2016-11" db="UniProtKB">
        <authorList>
            <consortium name="WormBaseParasite"/>
        </authorList>
    </citation>
    <scope>IDENTIFICATION</scope>
</reference>
<feature type="compositionally biased region" description="Polar residues" evidence="1">
    <location>
        <begin position="302"/>
        <end position="314"/>
    </location>
</feature>
<feature type="compositionally biased region" description="Acidic residues" evidence="1">
    <location>
        <begin position="140"/>
        <end position="149"/>
    </location>
</feature>
<feature type="compositionally biased region" description="Low complexity" evidence="1">
    <location>
        <begin position="550"/>
        <end position="580"/>
    </location>
</feature>
<sequence length="637" mass="70909">MTSSCGLTFFCLLALAFVARAQKPQETLLGLPPLPAYFEDDEPTTVEKPVTTTPKPKKTVNPFTLPHPGFTMLPPHRNFLFPDAPYLVNNIPELPPQPESKYKGRYDDDGVFHPDDEEPKESPKEKKAQAHGAKIQKTEDSEEEADTDAEGFSREFPASTTPATTPEPMQEHLPIKKLSALREHIRPIGESTPLPSTVPEEITQETTVEMTVETIQPPKPKRKMVQVVASEVGAERPHAPRPVEAPRQEAAPQQELSPNAIEDAPKPVRVPRRRGFVGRRLQPQARRRITTIVPQTQRVASFDQDNQVTESVQPPVTRKVHNTHPELRETNLTRTTTQLPPRRRPHGSRPFRREIHPKTPAQRRLNENRGPPTQQVAQPGVVRKDVFPGGQGFQQGPPQASPQNFPQASPQNFPHAQPLPPVFRRPLPPQPPPRPQVQLPPQPPGRRPEDAAFMRELEEYDWGVLQRVNSRTGGRAAASSQPTFGNNGDARFLKELQDYDDIDILEHQKHFTDNPPQLRVNLPTTTLSPIPDRQELVPLQNSGQQGGNGNQNFNNFNNNNNFNGNNNGFGGNNNNFNNGFGNQGGQAGGGDFLHNIFNPNVFNQGGQGFFNGGGLPAVTPHPLLNVFNLFTFPQGRR</sequence>
<proteinExistence type="predicted"/>
<dbReference type="Proteomes" id="UP000095287">
    <property type="component" value="Unplaced"/>
</dbReference>
<dbReference type="WBParaSite" id="L893_g11407.t1">
    <property type="protein sequence ID" value="L893_g11407.t1"/>
    <property type="gene ID" value="L893_g11407"/>
</dbReference>
<evidence type="ECO:0000256" key="1">
    <source>
        <dbReference type="SAM" id="MobiDB-lite"/>
    </source>
</evidence>
<evidence type="ECO:0000256" key="2">
    <source>
        <dbReference type="SAM" id="SignalP"/>
    </source>
</evidence>
<evidence type="ECO:0000313" key="3">
    <source>
        <dbReference type="Proteomes" id="UP000095287"/>
    </source>
</evidence>
<feature type="compositionally biased region" description="Basic residues" evidence="1">
    <location>
        <begin position="341"/>
        <end position="350"/>
    </location>
</feature>
<keyword evidence="2" id="KW-0732">Signal</keyword>
<feature type="region of interest" description="Disordered" evidence="1">
    <location>
        <begin position="302"/>
        <end position="449"/>
    </location>
</feature>
<protein>
    <submittedName>
        <fullName evidence="4">Extensin-like</fullName>
    </submittedName>
</protein>
<accession>A0A1I7Y185</accession>
<evidence type="ECO:0000313" key="4">
    <source>
        <dbReference type="WBParaSite" id="L893_g11407.t1"/>
    </source>
</evidence>
<feature type="compositionally biased region" description="Pro residues" evidence="1">
    <location>
        <begin position="417"/>
        <end position="445"/>
    </location>
</feature>
<organism evidence="3 4">
    <name type="scientific">Steinernema glaseri</name>
    <dbReference type="NCBI Taxonomy" id="37863"/>
    <lineage>
        <taxon>Eukaryota</taxon>
        <taxon>Metazoa</taxon>
        <taxon>Ecdysozoa</taxon>
        <taxon>Nematoda</taxon>
        <taxon>Chromadorea</taxon>
        <taxon>Rhabditida</taxon>
        <taxon>Tylenchina</taxon>
        <taxon>Panagrolaimomorpha</taxon>
        <taxon>Strongyloidoidea</taxon>
        <taxon>Steinernematidae</taxon>
        <taxon>Steinernema</taxon>
    </lineage>
</organism>
<feature type="region of interest" description="Disordered" evidence="1">
    <location>
        <begin position="214"/>
        <end position="266"/>
    </location>
</feature>
<feature type="region of interest" description="Disordered" evidence="1">
    <location>
        <begin position="43"/>
        <end position="62"/>
    </location>
</feature>
<feature type="compositionally biased region" description="Polar residues" evidence="1">
    <location>
        <begin position="401"/>
        <end position="414"/>
    </location>
</feature>
<keyword evidence="3" id="KW-1185">Reference proteome</keyword>
<feature type="region of interest" description="Disordered" evidence="1">
    <location>
        <begin position="91"/>
        <end position="170"/>
    </location>
</feature>
<feature type="compositionally biased region" description="Low complexity" evidence="1">
    <location>
        <begin position="157"/>
        <end position="168"/>
    </location>
</feature>
<feature type="signal peptide" evidence="2">
    <location>
        <begin position="1"/>
        <end position="21"/>
    </location>
</feature>
<feature type="compositionally biased region" description="Basic and acidic residues" evidence="1">
    <location>
        <begin position="100"/>
        <end position="128"/>
    </location>
</feature>
<dbReference type="AlphaFoldDB" id="A0A1I7Y185"/>